<evidence type="ECO:0000313" key="8">
    <source>
        <dbReference type="Proteomes" id="UP000185696"/>
    </source>
</evidence>
<keyword evidence="2 5" id="KW-0812">Transmembrane</keyword>
<feature type="transmembrane region" description="Helical" evidence="5">
    <location>
        <begin position="289"/>
        <end position="312"/>
    </location>
</feature>
<dbReference type="InterPro" id="IPR001958">
    <property type="entry name" value="Tet-R_TetA/multi-R_MdtG-like"/>
</dbReference>
<gene>
    <name evidence="7" type="ORF">BLA60_16390</name>
</gene>
<sequence>MATRSSPEAPQTSEVYPPGEDPRRWRALIVTLAGGFMILLDVSVVTVAVPAIQKSLDATASGVQWVVSGYPLTLGLVLVAGGRLGDAFGRRRMYLFALTGFVLTSVFAGLAPTLTLLVVARLLQGLVAGLVTPQNGGLIQDLFRGPERGRAFGLLGATIGVSTAVGPVIGGLILDLFGDPDGWRWVFLVNLPFGALTLVLAYFFVPTTPARSVRSDIDVTGMVLLGLTVLAVMFPVVQSDSGGLARYWWLFVLAVPLGYGFLRWERRRVAAGHAPLLDMRLFAARGYPAGIAISSVYFCGFAGIFLVFAVYFQTGLGFSPLESGLAVTPFALGSAVSAWIAGRLVSQWGRLVTITGLVMIAIGIAVTGVLTLVVDADHLMAALVLPLLVAGLGGGAVISPNTTITLSCVPPGMSGVASGVLQTGQRMGTAVGTAVLAAMFYATIGATDGNFSAGLAVALVGSVVLILVALVLAVVENRGNAGKKQLENFPEQTMTSG</sequence>
<evidence type="ECO:0000256" key="2">
    <source>
        <dbReference type="ARBA" id="ARBA00022692"/>
    </source>
</evidence>
<evidence type="ECO:0000313" key="7">
    <source>
        <dbReference type="EMBL" id="OLF10040.1"/>
    </source>
</evidence>
<dbReference type="AlphaFoldDB" id="A0A7Z1AY30"/>
<dbReference type="CDD" id="cd17321">
    <property type="entry name" value="MFS_MMR_MDR_like"/>
    <property type="match status" value="1"/>
</dbReference>
<evidence type="ECO:0000256" key="5">
    <source>
        <dbReference type="SAM" id="Phobius"/>
    </source>
</evidence>
<name>A0A7Z1AY30_9PSEU</name>
<dbReference type="PANTHER" id="PTHR42718">
    <property type="entry name" value="MAJOR FACILITATOR SUPERFAMILY MULTIDRUG TRANSPORTER MFSC"/>
    <property type="match status" value="1"/>
</dbReference>
<dbReference type="Gene3D" id="1.20.1720.10">
    <property type="entry name" value="Multidrug resistance protein D"/>
    <property type="match status" value="1"/>
</dbReference>
<keyword evidence="8" id="KW-1185">Reference proteome</keyword>
<comment type="caution">
    <text evidence="7">The sequence shown here is derived from an EMBL/GenBank/DDBJ whole genome shotgun (WGS) entry which is preliminary data.</text>
</comment>
<feature type="transmembrane region" description="Helical" evidence="5">
    <location>
        <begin position="63"/>
        <end position="81"/>
    </location>
</feature>
<feature type="transmembrane region" description="Helical" evidence="5">
    <location>
        <begin position="351"/>
        <end position="373"/>
    </location>
</feature>
<reference evidence="7 8" key="1">
    <citation type="submission" date="2016-12" db="EMBL/GenBank/DDBJ databases">
        <title>The draft genome sequence of Actinophytocola xinjiangensis.</title>
        <authorList>
            <person name="Wang W."/>
            <person name="Yuan L."/>
        </authorList>
    </citation>
    <scope>NUCLEOTIDE SEQUENCE [LARGE SCALE GENOMIC DNA]</scope>
    <source>
        <strain evidence="7 8">CGMCC 4.4663</strain>
    </source>
</reference>
<evidence type="ECO:0000256" key="3">
    <source>
        <dbReference type="ARBA" id="ARBA00022989"/>
    </source>
</evidence>
<dbReference type="PANTHER" id="PTHR42718:SF39">
    <property type="entry name" value="ACTINORHODIN TRANSPORTER-RELATED"/>
    <property type="match status" value="1"/>
</dbReference>
<dbReference type="Proteomes" id="UP000185696">
    <property type="component" value="Unassembled WGS sequence"/>
</dbReference>
<dbReference type="GO" id="GO:0005886">
    <property type="term" value="C:plasma membrane"/>
    <property type="evidence" value="ECO:0007669"/>
    <property type="project" value="UniProtKB-SubCell"/>
</dbReference>
<dbReference type="Gene3D" id="1.20.1250.20">
    <property type="entry name" value="MFS general substrate transporter like domains"/>
    <property type="match status" value="1"/>
</dbReference>
<dbReference type="InterPro" id="IPR011701">
    <property type="entry name" value="MFS"/>
</dbReference>
<evidence type="ECO:0000256" key="1">
    <source>
        <dbReference type="ARBA" id="ARBA00004651"/>
    </source>
</evidence>
<dbReference type="RefSeq" id="WP_075133760.1">
    <property type="nucleotide sequence ID" value="NZ_MSIF01000007.1"/>
</dbReference>
<accession>A0A7Z1AY30</accession>
<protein>
    <submittedName>
        <fullName evidence="7">MFS transporter</fullName>
    </submittedName>
</protein>
<dbReference type="PROSITE" id="PS50850">
    <property type="entry name" value="MFS"/>
    <property type="match status" value="1"/>
</dbReference>
<feature type="transmembrane region" description="Helical" evidence="5">
    <location>
        <begin position="244"/>
        <end position="262"/>
    </location>
</feature>
<feature type="transmembrane region" description="Helical" evidence="5">
    <location>
        <begin position="453"/>
        <end position="475"/>
    </location>
</feature>
<dbReference type="InterPro" id="IPR036259">
    <property type="entry name" value="MFS_trans_sf"/>
</dbReference>
<dbReference type="Pfam" id="PF07690">
    <property type="entry name" value="MFS_1"/>
    <property type="match status" value="1"/>
</dbReference>
<feature type="transmembrane region" description="Helical" evidence="5">
    <location>
        <begin position="151"/>
        <end position="173"/>
    </location>
</feature>
<dbReference type="EMBL" id="MSIF01000007">
    <property type="protein sequence ID" value="OLF10040.1"/>
    <property type="molecule type" value="Genomic_DNA"/>
</dbReference>
<feature type="transmembrane region" description="Helical" evidence="5">
    <location>
        <begin position="427"/>
        <end position="447"/>
    </location>
</feature>
<proteinExistence type="predicted"/>
<feature type="transmembrane region" description="Helical" evidence="5">
    <location>
        <begin position="27"/>
        <end position="51"/>
    </location>
</feature>
<feature type="transmembrane region" description="Helical" evidence="5">
    <location>
        <begin position="324"/>
        <end position="344"/>
    </location>
</feature>
<feature type="domain" description="Major facilitator superfamily (MFS) profile" evidence="6">
    <location>
        <begin position="27"/>
        <end position="479"/>
    </location>
</feature>
<feature type="transmembrane region" description="Helical" evidence="5">
    <location>
        <begin position="118"/>
        <end position="139"/>
    </location>
</feature>
<organism evidence="7 8">
    <name type="scientific">Actinophytocola xinjiangensis</name>
    <dbReference type="NCBI Taxonomy" id="485602"/>
    <lineage>
        <taxon>Bacteria</taxon>
        <taxon>Bacillati</taxon>
        <taxon>Actinomycetota</taxon>
        <taxon>Actinomycetes</taxon>
        <taxon>Pseudonocardiales</taxon>
        <taxon>Pseudonocardiaceae</taxon>
    </lineage>
</organism>
<feature type="transmembrane region" description="Helical" evidence="5">
    <location>
        <begin position="379"/>
        <end position="398"/>
    </location>
</feature>
<feature type="transmembrane region" description="Helical" evidence="5">
    <location>
        <begin position="217"/>
        <end position="238"/>
    </location>
</feature>
<keyword evidence="3 5" id="KW-1133">Transmembrane helix</keyword>
<keyword evidence="4 5" id="KW-0472">Membrane</keyword>
<dbReference type="SUPFAM" id="SSF103473">
    <property type="entry name" value="MFS general substrate transporter"/>
    <property type="match status" value="1"/>
</dbReference>
<evidence type="ECO:0000256" key="4">
    <source>
        <dbReference type="ARBA" id="ARBA00023136"/>
    </source>
</evidence>
<dbReference type="PRINTS" id="PR01035">
    <property type="entry name" value="TCRTETA"/>
</dbReference>
<evidence type="ECO:0000259" key="6">
    <source>
        <dbReference type="PROSITE" id="PS50850"/>
    </source>
</evidence>
<dbReference type="GO" id="GO:0022857">
    <property type="term" value="F:transmembrane transporter activity"/>
    <property type="evidence" value="ECO:0007669"/>
    <property type="project" value="InterPro"/>
</dbReference>
<feature type="transmembrane region" description="Helical" evidence="5">
    <location>
        <begin position="93"/>
        <end position="112"/>
    </location>
</feature>
<comment type="subcellular location">
    <subcellularLocation>
        <location evidence="1">Cell membrane</location>
        <topology evidence="1">Multi-pass membrane protein</topology>
    </subcellularLocation>
</comment>
<feature type="transmembrane region" description="Helical" evidence="5">
    <location>
        <begin position="185"/>
        <end position="205"/>
    </location>
</feature>
<dbReference type="InterPro" id="IPR020846">
    <property type="entry name" value="MFS_dom"/>
</dbReference>